<keyword evidence="2" id="KW-0812">Transmembrane</keyword>
<evidence type="ECO:0000313" key="4">
    <source>
        <dbReference type="EMBL" id="MFD2694528.1"/>
    </source>
</evidence>
<feature type="domain" description="DUF1510" evidence="3">
    <location>
        <begin position="110"/>
        <end position="191"/>
    </location>
</feature>
<keyword evidence="2" id="KW-1133">Transmembrane helix</keyword>
<feature type="compositionally biased region" description="Low complexity" evidence="1">
    <location>
        <begin position="77"/>
        <end position="109"/>
    </location>
</feature>
<comment type="caution">
    <text evidence="4">The sequence shown here is derived from an EMBL/GenBank/DDBJ whole genome shotgun (WGS) entry which is preliminary data.</text>
</comment>
<protein>
    <submittedName>
        <fullName evidence="4">YrrS family protein</fullName>
    </submittedName>
</protein>
<dbReference type="RefSeq" id="WP_253062221.1">
    <property type="nucleotide sequence ID" value="NZ_JAMXWM010000012.1"/>
</dbReference>
<sequence length="192" mass="20468">MRSQRGNGYSSSRMEQRKSKTDRLLSWTIGIVSLLILAIGCIILISVFHTSPDSKPAASSSPSSSSAQSHESKEDQSSSSESSQASNDESGNSESSNSSSESSSSSSESLTEDENHQASYEMGSADWNAQVQAISEATGIDEANMTIRWLGNGGTPNSSLARVAPKSDQSAIYVVHLIYKGGRWQADNVKKP</sequence>
<feature type="region of interest" description="Disordered" evidence="1">
    <location>
        <begin position="52"/>
        <end position="118"/>
    </location>
</feature>
<evidence type="ECO:0000256" key="2">
    <source>
        <dbReference type="SAM" id="Phobius"/>
    </source>
</evidence>
<gene>
    <name evidence="4" type="ORF">ACFSUE_12970</name>
</gene>
<feature type="transmembrane region" description="Helical" evidence="2">
    <location>
        <begin position="24"/>
        <end position="48"/>
    </location>
</feature>
<dbReference type="Pfam" id="PF07423">
    <property type="entry name" value="DUF1510"/>
    <property type="match status" value="1"/>
</dbReference>
<reference evidence="5" key="1">
    <citation type="journal article" date="2019" name="Int. J. Syst. Evol. Microbiol.">
        <title>The Global Catalogue of Microorganisms (GCM) 10K type strain sequencing project: providing services to taxonomists for standard genome sequencing and annotation.</title>
        <authorList>
            <consortium name="The Broad Institute Genomics Platform"/>
            <consortium name="The Broad Institute Genome Sequencing Center for Infectious Disease"/>
            <person name="Wu L."/>
            <person name="Ma J."/>
        </authorList>
    </citation>
    <scope>NUCLEOTIDE SEQUENCE [LARGE SCALE GENOMIC DNA]</scope>
    <source>
        <strain evidence="5">TISTR 2466</strain>
    </source>
</reference>
<proteinExistence type="predicted"/>
<evidence type="ECO:0000259" key="3">
    <source>
        <dbReference type="Pfam" id="PF07423"/>
    </source>
</evidence>
<accession>A0ABW5S5J9</accession>
<organism evidence="4 5">
    <name type="scientific">Sporolactobacillus shoreicorticis</name>
    <dbReference type="NCBI Taxonomy" id="1923877"/>
    <lineage>
        <taxon>Bacteria</taxon>
        <taxon>Bacillati</taxon>
        <taxon>Bacillota</taxon>
        <taxon>Bacilli</taxon>
        <taxon>Bacillales</taxon>
        <taxon>Sporolactobacillaceae</taxon>
        <taxon>Sporolactobacillus</taxon>
    </lineage>
</organism>
<evidence type="ECO:0000256" key="1">
    <source>
        <dbReference type="SAM" id="MobiDB-lite"/>
    </source>
</evidence>
<dbReference type="InterPro" id="IPR009988">
    <property type="entry name" value="DUF1510"/>
</dbReference>
<feature type="compositionally biased region" description="Polar residues" evidence="1">
    <location>
        <begin position="1"/>
        <end position="13"/>
    </location>
</feature>
<evidence type="ECO:0000313" key="5">
    <source>
        <dbReference type="Proteomes" id="UP001597399"/>
    </source>
</evidence>
<dbReference type="EMBL" id="JBHUMQ010000027">
    <property type="protein sequence ID" value="MFD2694528.1"/>
    <property type="molecule type" value="Genomic_DNA"/>
</dbReference>
<feature type="region of interest" description="Disordered" evidence="1">
    <location>
        <begin position="1"/>
        <end position="20"/>
    </location>
</feature>
<feature type="compositionally biased region" description="Low complexity" evidence="1">
    <location>
        <begin position="52"/>
        <end position="69"/>
    </location>
</feature>
<dbReference type="Proteomes" id="UP001597399">
    <property type="component" value="Unassembled WGS sequence"/>
</dbReference>
<keyword evidence="2" id="KW-0472">Membrane</keyword>
<name>A0ABW5S5J9_9BACL</name>
<keyword evidence="5" id="KW-1185">Reference proteome</keyword>